<dbReference type="SUPFAM" id="SSF48019">
    <property type="entry name" value="post-AAA+ oligomerization domain-like"/>
    <property type="match status" value="1"/>
</dbReference>
<accession>A0A557QG41</accession>
<dbReference type="NCBIfam" id="TIGR01128">
    <property type="entry name" value="holA"/>
    <property type="match status" value="1"/>
</dbReference>
<sequence>MNLHPDRLDAHLEKPLAALYILHGNEPLTVSEAGDALRAAARRQGFDEREILISGPGFGWETLFEATGNLSLFGSRKVIDLRIPNGKPGKDGGDALKRLADTAEPTASDVITLISLPELDWAARKTAWFTALGQKGVAVECNAPPREQLPRWIARRLSAQQQSASAEALDFIADHVEGNLLAAHQEITKLALLHPPGELSLDAVREAVLDVARYDIDTLRSAVLEGDAGRCTRLLEGLAGEGTAAPLLLWMLSNEVRTLARLQAAQADGQPLAAAFKVERVFDDRRRKALQHALQRLAPGKVRAALAHAARIDRIIKGIAPGEVWDEFLLLCLRLCPAR</sequence>
<comment type="caution">
    <text evidence="11">The sequence shown here is derived from an EMBL/GenBank/DDBJ whole genome shotgun (WGS) entry which is preliminary data.</text>
</comment>
<keyword evidence="5" id="KW-0235">DNA replication</keyword>
<comment type="catalytic activity">
    <reaction evidence="8">
        <text>DNA(n) + a 2'-deoxyribonucleoside 5'-triphosphate = DNA(n+1) + diphosphate</text>
        <dbReference type="Rhea" id="RHEA:22508"/>
        <dbReference type="Rhea" id="RHEA-COMP:17339"/>
        <dbReference type="Rhea" id="RHEA-COMP:17340"/>
        <dbReference type="ChEBI" id="CHEBI:33019"/>
        <dbReference type="ChEBI" id="CHEBI:61560"/>
        <dbReference type="ChEBI" id="CHEBI:173112"/>
        <dbReference type="EC" id="2.7.7.7"/>
    </reaction>
</comment>
<evidence type="ECO:0000256" key="4">
    <source>
        <dbReference type="ARBA" id="ARBA00022695"/>
    </source>
</evidence>
<dbReference type="PANTHER" id="PTHR34388">
    <property type="entry name" value="DNA POLYMERASE III SUBUNIT DELTA"/>
    <property type="match status" value="1"/>
</dbReference>
<keyword evidence="12" id="KW-1185">Reference proteome</keyword>
<dbReference type="Gene3D" id="1.10.8.60">
    <property type="match status" value="1"/>
</dbReference>
<dbReference type="AlphaFoldDB" id="A0A557QG41"/>
<dbReference type="InterPro" id="IPR008921">
    <property type="entry name" value="DNA_pol3_clamp-load_cplx_C"/>
</dbReference>
<keyword evidence="6" id="KW-0239">DNA-directed DNA polymerase</keyword>
<evidence type="ECO:0000256" key="3">
    <source>
        <dbReference type="ARBA" id="ARBA00022679"/>
    </source>
</evidence>
<dbReference type="InterPro" id="IPR010372">
    <property type="entry name" value="DNA_pol3_delta_N"/>
</dbReference>
<dbReference type="EMBL" id="VMNK01000018">
    <property type="protein sequence ID" value="TVO51875.1"/>
    <property type="molecule type" value="Genomic_DNA"/>
</dbReference>
<evidence type="ECO:0000256" key="7">
    <source>
        <dbReference type="ARBA" id="ARBA00034754"/>
    </source>
</evidence>
<name>A0A557QG41_9RHOO</name>
<reference evidence="11 12" key="1">
    <citation type="submission" date="2019-07" db="EMBL/GenBank/DDBJ databases">
        <title>The pathways for chlorine oxyanion respiration interact through the shared metabolite chlorate.</title>
        <authorList>
            <person name="Barnum T.P."/>
            <person name="Cheng Y."/>
            <person name="Hill K.A."/>
            <person name="Lucas L.N."/>
            <person name="Carlson H.K."/>
            <person name="Coates J.D."/>
        </authorList>
    </citation>
    <scope>NUCLEOTIDE SEQUENCE [LARGE SCALE GENOMIC DNA]</scope>
    <source>
        <strain evidence="11 12">SFB-3</strain>
    </source>
</reference>
<dbReference type="GO" id="GO:0003887">
    <property type="term" value="F:DNA-directed DNA polymerase activity"/>
    <property type="evidence" value="ECO:0007669"/>
    <property type="project" value="UniProtKB-KW"/>
</dbReference>
<protein>
    <recommendedName>
        <fullName evidence="2">DNA polymerase III subunit delta</fullName>
        <ecNumber evidence="1">2.7.7.7</ecNumber>
    </recommendedName>
</protein>
<dbReference type="InterPro" id="IPR027417">
    <property type="entry name" value="P-loop_NTPase"/>
</dbReference>
<evidence type="ECO:0000256" key="8">
    <source>
        <dbReference type="ARBA" id="ARBA00049244"/>
    </source>
</evidence>
<keyword evidence="4" id="KW-0548">Nucleotidyltransferase</keyword>
<evidence type="ECO:0000313" key="11">
    <source>
        <dbReference type="EMBL" id="TVO51875.1"/>
    </source>
</evidence>
<dbReference type="GO" id="GO:0006261">
    <property type="term" value="P:DNA-templated DNA replication"/>
    <property type="evidence" value="ECO:0007669"/>
    <property type="project" value="TreeGrafter"/>
</dbReference>
<evidence type="ECO:0000256" key="1">
    <source>
        <dbReference type="ARBA" id="ARBA00012417"/>
    </source>
</evidence>
<evidence type="ECO:0000259" key="9">
    <source>
        <dbReference type="Pfam" id="PF06144"/>
    </source>
</evidence>
<evidence type="ECO:0000256" key="2">
    <source>
        <dbReference type="ARBA" id="ARBA00017703"/>
    </source>
</evidence>
<dbReference type="InterPro" id="IPR005790">
    <property type="entry name" value="DNA_polIII_delta"/>
</dbReference>
<dbReference type="Pfam" id="PF14840">
    <property type="entry name" value="DNA_pol3_delt_C"/>
    <property type="match status" value="1"/>
</dbReference>
<dbReference type="EC" id="2.7.7.7" evidence="1"/>
<dbReference type="PANTHER" id="PTHR34388:SF1">
    <property type="entry name" value="DNA POLYMERASE III SUBUNIT DELTA"/>
    <property type="match status" value="1"/>
</dbReference>
<feature type="domain" description="DNA polymerase III delta N-terminal" evidence="9">
    <location>
        <begin position="20"/>
        <end position="142"/>
    </location>
</feature>
<dbReference type="OrthoDB" id="9770982at2"/>
<evidence type="ECO:0000313" key="12">
    <source>
        <dbReference type="Proteomes" id="UP000319502"/>
    </source>
</evidence>
<dbReference type="GO" id="GO:0009360">
    <property type="term" value="C:DNA polymerase III complex"/>
    <property type="evidence" value="ECO:0007669"/>
    <property type="project" value="InterPro"/>
</dbReference>
<organism evidence="11 12">
    <name type="scientific">Denitromonas halophila</name>
    <dbReference type="NCBI Taxonomy" id="1629404"/>
    <lineage>
        <taxon>Bacteria</taxon>
        <taxon>Pseudomonadati</taxon>
        <taxon>Pseudomonadota</taxon>
        <taxon>Betaproteobacteria</taxon>
        <taxon>Rhodocyclales</taxon>
        <taxon>Zoogloeaceae</taxon>
        <taxon>Denitromonas</taxon>
    </lineage>
</organism>
<feature type="domain" description="DNA polymerase III subunit delta C-terminal" evidence="10">
    <location>
        <begin position="222"/>
        <end position="336"/>
    </location>
</feature>
<dbReference type="Gene3D" id="3.40.50.300">
    <property type="entry name" value="P-loop containing nucleotide triphosphate hydrolases"/>
    <property type="match status" value="1"/>
</dbReference>
<dbReference type="RefSeq" id="WP_144310969.1">
    <property type="nucleotide sequence ID" value="NZ_VMNK01000018.1"/>
</dbReference>
<gene>
    <name evidence="11" type="ORF">FHP91_18405</name>
</gene>
<dbReference type="InterPro" id="IPR032780">
    <property type="entry name" value="DNA_pol3_delt_C"/>
</dbReference>
<comment type="similarity">
    <text evidence="7">Belongs to the DNA polymerase HolA subunit family.</text>
</comment>
<dbReference type="Pfam" id="PF06144">
    <property type="entry name" value="DNA_pol3_delta"/>
    <property type="match status" value="1"/>
</dbReference>
<dbReference type="Proteomes" id="UP000319502">
    <property type="component" value="Unassembled WGS sequence"/>
</dbReference>
<dbReference type="GO" id="GO:0003677">
    <property type="term" value="F:DNA binding"/>
    <property type="evidence" value="ECO:0007669"/>
    <property type="project" value="InterPro"/>
</dbReference>
<dbReference type="SUPFAM" id="SSF52540">
    <property type="entry name" value="P-loop containing nucleoside triphosphate hydrolases"/>
    <property type="match status" value="1"/>
</dbReference>
<proteinExistence type="inferred from homology"/>
<dbReference type="CDD" id="cd18138">
    <property type="entry name" value="HLD_clamp_pol_III_delta"/>
    <property type="match status" value="1"/>
</dbReference>
<evidence type="ECO:0000256" key="5">
    <source>
        <dbReference type="ARBA" id="ARBA00022705"/>
    </source>
</evidence>
<keyword evidence="3" id="KW-0808">Transferase</keyword>
<evidence type="ECO:0000256" key="6">
    <source>
        <dbReference type="ARBA" id="ARBA00022932"/>
    </source>
</evidence>
<dbReference type="Gene3D" id="1.20.272.10">
    <property type="match status" value="1"/>
</dbReference>
<evidence type="ECO:0000259" key="10">
    <source>
        <dbReference type="Pfam" id="PF14840"/>
    </source>
</evidence>